<sequence length="61" mass="6806">MIYAAAQHGRRGAAEICGRFVTSARRDDLPLAKPRRMVYVAKRTKRKQRGDSAETARGESS</sequence>
<organism evidence="2 3">
    <name type="scientific">Methylosinus trichosporium (strain ATCC 35070 / NCIMB 11131 / UNIQEM 75 / OB3b)</name>
    <dbReference type="NCBI Taxonomy" id="595536"/>
    <lineage>
        <taxon>Bacteria</taxon>
        <taxon>Pseudomonadati</taxon>
        <taxon>Pseudomonadota</taxon>
        <taxon>Alphaproteobacteria</taxon>
        <taxon>Hyphomicrobiales</taxon>
        <taxon>Methylocystaceae</taxon>
        <taxon>Methylosinus</taxon>
    </lineage>
</organism>
<protein>
    <submittedName>
        <fullName evidence="2">Uncharacterized protein</fullName>
    </submittedName>
</protein>
<evidence type="ECO:0000256" key="1">
    <source>
        <dbReference type="SAM" id="MobiDB-lite"/>
    </source>
</evidence>
<evidence type="ECO:0000313" key="2">
    <source>
        <dbReference type="EMBL" id="ATQ69770.1"/>
    </source>
</evidence>
<feature type="region of interest" description="Disordered" evidence="1">
    <location>
        <begin position="41"/>
        <end position="61"/>
    </location>
</feature>
<dbReference type="AlphaFoldDB" id="A0A2D2D426"/>
<feature type="compositionally biased region" description="Basic and acidic residues" evidence="1">
    <location>
        <begin position="49"/>
        <end position="61"/>
    </location>
</feature>
<proteinExistence type="predicted"/>
<dbReference type="KEGG" id="mtw:CQW49_19190"/>
<gene>
    <name evidence="2" type="ORF">CQW49_19190</name>
</gene>
<reference evidence="3" key="1">
    <citation type="submission" date="2017-10" db="EMBL/GenBank/DDBJ databases">
        <title>Completed PacBio SMRT sequence of Methylosinus trichosporium OB3b reveals presence of a third large plasmid.</title>
        <authorList>
            <person name="Charles T.C."/>
            <person name="Lynch M.D.J."/>
            <person name="Heil J.R."/>
            <person name="Cheng J."/>
        </authorList>
    </citation>
    <scope>NUCLEOTIDE SEQUENCE [LARGE SCALE GENOMIC DNA]</scope>
    <source>
        <strain evidence="3">OB3b</strain>
    </source>
</reference>
<name>A0A2D2D426_METT3</name>
<keyword evidence="3" id="KW-1185">Reference proteome</keyword>
<accession>A0A2D2D426</accession>
<dbReference type="Proteomes" id="UP000230709">
    <property type="component" value="Chromosome"/>
</dbReference>
<dbReference type="EMBL" id="CP023737">
    <property type="protein sequence ID" value="ATQ69770.1"/>
    <property type="molecule type" value="Genomic_DNA"/>
</dbReference>
<evidence type="ECO:0000313" key="3">
    <source>
        <dbReference type="Proteomes" id="UP000230709"/>
    </source>
</evidence>